<evidence type="ECO:0000259" key="4">
    <source>
        <dbReference type="Pfam" id="PF03446"/>
    </source>
</evidence>
<dbReference type="InterPro" id="IPR015815">
    <property type="entry name" value="HIBADH-related"/>
</dbReference>
<dbReference type="GO" id="GO:0016491">
    <property type="term" value="F:oxidoreductase activity"/>
    <property type="evidence" value="ECO:0007669"/>
    <property type="project" value="UniProtKB-KW"/>
</dbReference>
<gene>
    <name evidence="6" type="ORF">H3Z74_24180</name>
</gene>
<feature type="active site" evidence="3">
    <location>
        <position position="170"/>
    </location>
</feature>
<organism evidence="6 7">
    <name type="scientific">Sphingomonas alpina</name>
    <dbReference type="NCBI Taxonomy" id="653931"/>
    <lineage>
        <taxon>Bacteria</taxon>
        <taxon>Pseudomonadati</taxon>
        <taxon>Pseudomonadota</taxon>
        <taxon>Alphaproteobacteria</taxon>
        <taxon>Sphingomonadales</taxon>
        <taxon>Sphingomonadaceae</taxon>
        <taxon>Sphingomonas</taxon>
    </lineage>
</organism>
<dbReference type="InterPro" id="IPR051265">
    <property type="entry name" value="HIBADH-related_NP60_sf"/>
</dbReference>
<dbReference type="PIRSF" id="PIRSF000103">
    <property type="entry name" value="HIBADH"/>
    <property type="match status" value="1"/>
</dbReference>
<evidence type="ECO:0000256" key="3">
    <source>
        <dbReference type="PIRSR" id="PIRSR000103-1"/>
    </source>
</evidence>
<dbReference type="InterPro" id="IPR006115">
    <property type="entry name" value="6PGDH_NADP-bd"/>
</dbReference>
<evidence type="ECO:0000259" key="5">
    <source>
        <dbReference type="Pfam" id="PF14833"/>
    </source>
</evidence>
<keyword evidence="1" id="KW-0560">Oxidoreductase</keyword>
<name>A0A7H0LJ26_9SPHN</name>
<evidence type="ECO:0000256" key="1">
    <source>
        <dbReference type="ARBA" id="ARBA00023002"/>
    </source>
</evidence>
<dbReference type="SUPFAM" id="SSF48179">
    <property type="entry name" value="6-phosphogluconate dehydrogenase C-terminal domain-like"/>
    <property type="match status" value="1"/>
</dbReference>
<dbReference type="Gene3D" id="3.40.50.720">
    <property type="entry name" value="NAD(P)-binding Rossmann-like Domain"/>
    <property type="match status" value="1"/>
</dbReference>
<keyword evidence="7" id="KW-1185">Reference proteome</keyword>
<sequence>MPTGFAGLGLMGEPMAANLCRAGLDLTVYNRSPRPYDALRALGAVVADTPAALFEACDTVILMLANDQATDLILDRGGASFAARVGGHLIVNMGTHSLAYSQALEADIRGAGGSFVEAPVSGSRLPAQSGALVAMLAGDPDAVARARPLFVPMCREMVETGAVPSAMAMKLAVNLYLVATVAALGEAAALAGSLGLDLGLFEQVITSGPLRSDIAAAKLAKMVRDDFGPQAAIRDVCKNAALVAEAAATARAPVPLLTESRRLFETVLAAGHGEQDMAAVVTAFHEAGKPT</sequence>
<keyword evidence="2" id="KW-0520">NAD</keyword>
<dbReference type="EMBL" id="CP061038">
    <property type="protein sequence ID" value="QNQ09679.1"/>
    <property type="molecule type" value="Genomic_DNA"/>
</dbReference>
<dbReference type="PANTHER" id="PTHR43580">
    <property type="entry name" value="OXIDOREDUCTASE GLYR1-RELATED"/>
    <property type="match status" value="1"/>
</dbReference>
<dbReference type="RefSeq" id="WP_187761989.1">
    <property type="nucleotide sequence ID" value="NZ_CP061038.1"/>
</dbReference>
<evidence type="ECO:0000313" key="6">
    <source>
        <dbReference type="EMBL" id="QNQ09679.1"/>
    </source>
</evidence>
<dbReference type="Pfam" id="PF14833">
    <property type="entry name" value="NAD_binding_11"/>
    <property type="match status" value="1"/>
</dbReference>
<dbReference type="GO" id="GO:0050661">
    <property type="term" value="F:NADP binding"/>
    <property type="evidence" value="ECO:0007669"/>
    <property type="project" value="InterPro"/>
</dbReference>
<reference evidence="6 7" key="1">
    <citation type="submission" date="2020-09" db="EMBL/GenBank/DDBJ databases">
        <title>Sphingomonas sp., a new species isolated from pork steak.</title>
        <authorList>
            <person name="Heidler von Heilborn D."/>
        </authorList>
    </citation>
    <scope>NUCLEOTIDE SEQUENCE [LARGE SCALE GENOMIC DNA]</scope>
    <source>
        <strain evidence="7">S8-3T</strain>
    </source>
</reference>
<dbReference type="Gene3D" id="1.10.1040.10">
    <property type="entry name" value="N-(1-d-carboxylethyl)-l-norvaline Dehydrogenase, domain 2"/>
    <property type="match status" value="1"/>
</dbReference>
<dbReference type="SUPFAM" id="SSF51735">
    <property type="entry name" value="NAD(P)-binding Rossmann-fold domains"/>
    <property type="match status" value="1"/>
</dbReference>
<dbReference type="InterPro" id="IPR036291">
    <property type="entry name" value="NAD(P)-bd_dom_sf"/>
</dbReference>
<dbReference type="GO" id="GO:0051287">
    <property type="term" value="F:NAD binding"/>
    <property type="evidence" value="ECO:0007669"/>
    <property type="project" value="InterPro"/>
</dbReference>
<dbReference type="Pfam" id="PF03446">
    <property type="entry name" value="NAD_binding_2"/>
    <property type="match status" value="1"/>
</dbReference>
<dbReference type="AlphaFoldDB" id="A0A7H0LJ26"/>
<dbReference type="Proteomes" id="UP000516148">
    <property type="component" value="Chromosome"/>
</dbReference>
<dbReference type="PANTHER" id="PTHR43580:SF2">
    <property type="entry name" value="CYTOKINE-LIKE NUCLEAR FACTOR N-PAC"/>
    <property type="match status" value="1"/>
</dbReference>
<proteinExistence type="predicted"/>
<evidence type="ECO:0000313" key="7">
    <source>
        <dbReference type="Proteomes" id="UP000516148"/>
    </source>
</evidence>
<accession>A0A7H0LJ26</accession>
<dbReference type="InterPro" id="IPR008927">
    <property type="entry name" value="6-PGluconate_DH-like_C_sf"/>
</dbReference>
<dbReference type="InterPro" id="IPR013328">
    <property type="entry name" value="6PGD_dom2"/>
</dbReference>
<dbReference type="KEGG" id="spap:H3Z74_24180"/>
<feature type="domain" description="6-phosphogluconate dehydrogenase NADP-binding" evidence="4">
    <location>
        <begin position="4"/>
        <end position="158"/>
    </location>
</feature>
<protein>
    <submittedName>
        <fullName evidence="6">NAD(P)-dependent oxidoreductase</fullName>
    </submittedName>
</protein>
<feature type="domain" description="3-hydroxyisobutyrate dehydrogenase-like NAD-binding" evidence="5">
    <location>
        <begin position="166"/>
        <end position="282"/>
    </location>
</feature>
<evidence type="ECO:0000256" key="2">
    <source>
        <dbReference type="ARBA" id="ARBA00023027"/>
    </source>
</evidence>
<dbReference type="InterPro" id="IPR029154">
    <property type="entry name" value="HIBADH-like_NADP-bd"/>
</dbReference>